<sequence>MILNKKMLEEKETDGFFAWDDLVDQLERNIRKSKYIKKRSKKLLKEKSRQTNANKKRRRYFK</sequence>
<name>A0A0F9NYR5_9ZZZZ</name>
<evidence type="ECO:0000256" key="1">
    <source>
        <dbReference type="SAM" id="MobiDB-lite"/>
    </source>
</evidence>
<reference evidence="2" key="1">
    <citation type="journal article" date="2015" name="Nature">
        <title>Complex archaea that bridge the gap between prokaryotes and eukaryotes.</title>
        <authorList>
            <person name="Spang A."/>
            <person name="Saw J.H."/>
            <person name="Jorgensen S.L."/>
            <person name="Zaremba-Niedzwiedzka K."/>
            <person name="Martijn J."/>
            <person name="Lind A.E."/>
            <person name="van Eijk R."/>
            <person name="Schleper C."/>
            <person name="Guy L."/>
            <person name="Ettema T.J."/>
        </authorList>
    </citation>
    <scope>NUCLEOTIDE SEQUENCE</scope>
</reference>
<gene>
    <name evidence="2" type="ORF">LCGC14_1202900</name>
</gene>
<dbReference type="AlphaFoldDB" id="A0A0F9NYR5"/>
<feature type="region of interest" description="Disordered" evidence="1">
    <location>
        <begin position="41"/>
        <end position="62"/>
    </location>
</feature>
<comment type="caution">
    <text evidence="2">The sequence shown here is derived from an EMBL/GenBank/DDBJ whole genome shotgun (WGS) entry which is preliminary data.</text>
</comment>
<dbReference type="EMBL" id="LAZR01006199">
    <property type="protein sequence ID" value="KKM93980.1"/>
    <property type="molecule type" value="Genomic_DNA"/>
</dbReference>
<evidence type="ECO:0000313" key="2">
    <source>
        <dbReference type="EMBL" id="KKM93980.1"/>
    </source>
</evidence>
<organism evidence="2">
    <name type="scientific">marine sediment metagenome</name>
    <dbReference type="NCBI Taxonomy" id="412755"/>
    <lineage>
        <taxon>unclassified sequences</taxon>
        <taxon>metagenomes</taxon>
        <taxon>ecological metagenomes</taxon>
    </lineage>
</organism>
<proteinExistence type="predicted"/>
<protein>
    <submittedName>
        <fullName evidence="2">Uncharacterized protein</fullName>
    </submittedName>
</protein>
<accession>A0A0F9NYR5</accession>